<feature type="transmembrane region" description="Helical" evidence="1">
    <location>
        <begin position="197"/>
        <end position="215"/>
    </location>
</feature>
<dbReference type="Pfam" id="PF00563">
    <property type="entry name" value="EAL"/>
    <property type="match status" value="1"/>
</dbReference>
<dbReference type="InterPro" id="IPR000160">
    <property type="entry name" value="GGDEF_dom"/>
</dbReference>
<dbReference type="GO" id="GO:0071111">
    <property type="term" value="F:cyclic-guanylate-specific phosphodiesterase activity"/>
    <property type="evidence" value="ECO:0007669"/>
    <property type="project" value="InterPro"/>
</dbReference>
<dbReference type="Pfam" id="PF07696">
    <property type="entry name" value="7TMR-DISMED2"/>
    <property type="match status" value="1"/>
</dbReference>
<feature type="domain" description="EAL" evidence="3">
    <location>
        <begin position="606"/>
        <end position="860"/>
    </location>
</feature>
<sequence>MRQRVHWSVLLILLLSASFPGFAAHSTPGTLPYTQNVIDDTPYQMPEVAYVADAGNRLTAEGIATGDQHVLWQQVPAARTSFGYTSTPYWFRLDVHNPFDQPQERFLVLPLPYMDDIRIWELAGDRILNAVQLGENLPYHQRLVDHPWYILPVTLAPGSSRTWLFRLQTQGSIEFPLGIWKPKAFFEEQVAYQQGLGLFYGAMLLGLVLILLLWLRLRRSLYGFYALFSASALVLMAAQHGTTFRYLWPDHPHWQNRVLFLGIPLCTLGALEFSRRFLRLDKISPILNQMLKILSILVLVHIALLPWLPSSWANREALLLGMVTALMLLIAGPIALVHRQPGALYFNIGWFFLELGVLISGLQKFTLLPATHFTINAILYGLAAQTAFLTFGLVDRIYHERTRRIQAEKARRQLEAERADDAARHLADATHDPVTGLPNRTFLENHLRTRLRQGQPLGLLMIRLERFRDIDRTLGQVHADTVIRLAAERLALHLRGFADAQLIEESTQAQAARVNGSTFAVVFSPEILSDIRLHALPLLEAMRDKLDYQGMPLDLDPRMGVALAPDHADDATGLIRRGLIALDMTHRHTQPVCIYDPLQDPYSSRRLTLLSELEDAIHTGQLQLHLQPQLSLHEGRIEAFEALVRWLHPVHGQIPPMEFIRLAEDTGLIHPLTRWVIREAIRLLGQLELDGYPNTRIAVNISAEDLIQPDFAADVLACLADADVPCSRLTLEITETAAMRHPEDAIEILRELASAGVSLSLDDYGAGYSSLLQIKRLPLHEIKIDRSLIADITQTPETRLIVETTLNMCHSLGYQVVAEGIEDEDTLALLAELRCDLAQGYHIARPMPYPFLIPWLREFEGAQPGPADASVRLP</sequence>
<dbReference type="Pfam" id="PF00990">
    <property type="entry name" value="GGDEF"/>
    <property type="match status" value="1"/>
</dbReference>
<dbReference type="InterPro" id="IPR035919">
    <property type="entry name" value="EAL_sf"/>
</dbReference>
<dbReference type="Gene3D" id="2.60.40.2380">
    <property type="match status" value="1"/>
</dbReference>
<dbReference type="InterPro" id="IPR011623">
    <property type="entry name" value="7TMR_DISM_rcpt_extracell_dom1"/>
</dbReference>
<feature type="transmembrane region" description="Helical" evidence="1">
    <location>
        <begin position="344"/>
        <end position="362"/>
    </location>
</feature>
<dbReference type="KEGG" id="tcd:AAIA72_08880"/>
<proteinExistence type="predicted"/>
<dbReference type="SMART" id="SM00052">
    <property type="entry name" value="EAL"/>
    <property type="match status" value="1"/>
</dbReference>
<dbReference type="CDD" id="cd01949">
    <property type="entry name" value="GGDEF"/>
    <property type="match status" value="1"/>
</dbReference>
<dbReference type="PROSITE" id="PS50887">
    <property type="entry name" value="GGDEF"/>
    <property type="match status" value="1"/>
</dbReference>
<organism evidence="5">
    <name type="scientific">Thermohahella caldifontis</name>
    <dbReference type="NCBI Taxonomy" id="3142973"/>
    <lineage>
        <taxon>Bacteria</taxon>
        <taxon>Pseudomonadati</taxon>
        <taxon>Pseudomonadota</taxon>
        <taxon>Gammaproteobacteria</taxon>
        <taxon>Oceanospirillales</taxon>
        <taxon>Hahellaceae</taxon>
        <taxon>Thermohahella</taxon>
    </lineage>
</organism>
<dbReference type="PANTHER" id="PTHR33121:SF71">
    <property type="entry name" value="OXYGEN SENSOR PROTEIN DOSP"/>
    <property type="match status" value="1"/>
</dbReference>
<dbReference type="InterPro" id="IPR043128">
    <property type="entry name" value="Rev_trsase/Diguanyl_cyclase"/>
</dbReference>
<feature type="signal peptide" evidence="2">
    <location>
        <begin position="1"/>
        <end position="23"/>
    </location>
</feature>
<keyword evidence="2" id="KW-0732">Signal</keyword>
<protein>
    <submittedName>
        <fullName evidence="5">EAL domain-containing protein</fullName>
    </submittedName>
</protein>
<reference evidence="5" key="1">
    <citation type="submission" date="2024-05" db="EMBL/GenBank/DDBJ databases">
        <title>Genome sequencing of novel strain.</title>
        <authorList>
            <person name="Ganbat D."/>
            <person name="Ganbat S."/>
            <person name="Lee S.-J."/>
        </authorList>
    </citation>
    <scope>NUCLEOTIDE SEQUENCE</scope>
    <source>
        <strain evidence="5">SMD15-11</strain>
    </source>
</reference>
<dbReference type="Gene3D" id="3.30.70.270">
    <property type="match status" value="1"/>
</dbReference>
<keyword evidence="1" id="KW-0472">Membrane</keyword>
<dbReference type="InterPro" id="IPR011622">
    <property type="entry name" value="7TMR_DISM_rcpt_extracell_dom2"/>
</dbReference>
<feature type="transmembrane region" description="Helical" evidence="1">
    <location>
        <begin position="222"/>
        <end position="242"/>
    </location>
</feature>
<feature type="transmembrane region" description="Helical" evidence="1">
    <location>
        <begin position="286"/>
        <end position="305"/>
    </location>
</feature>
<dbReference type="PANTHER" id="PTHR33121">
    <property type="entry name" value="CYCLIC DI-GMP PHOSPHODIESTERASE PDEF"/>
    <property type="match status" value="1"/>
</dbReference>
<feature type="chain" id="PRO_5044190180" evidence="2">
    <location>
        <begin position="24"/>
        <end position="874"/>
    </location>
</feature>
<evidence type="ECO:0000259" key="4">
    <source>
        <dbReference type="PROSITE" id="PS50887"/>
    </source>
</evidence>
<feature type="transmembrane region" description="Helical" evidence="1">
    <location>
        <begin position="317"/>
        <end position="337"/>
    </location>
</feature>
<dbReference type="SUPFAM" id="SSF141868">
    <property type="entry name" value="EAL domain-like"/>
    <property type="match status" value="1"/>
</dbReference>
<dbReference type="InterPro" id="IPR001633">
    <property type="entry name" value="EAL_dom"/>
</dbReference>
<dbReference type="PROSITE" id="PS50883">
    <property type="entry name" value="EAL"/>
    <property type="match status" value="1"/>
</dbReference>
<dbReference type="SUPFAM" id="SSF55073">
    <property type="entry name" value="Nucleotide cyclase"/>
    <property type="match status" value="1"/>
</dbReference>
<dbReference type="EMBL" id="CP154858">
    <property type="protein sequence ID" value="XDT70927.1"/>
    <property type="molecule type" value="Genomic_DNA"/>
</dbReference>
<gene>
    <name evidence="5" type="ORF">AAIA72_08880</name>
</gene>
<dbReference type="InterPro" id="IPR050706">
    <property type="entry name" value="Cyclic-di-GMP_PDE-like"/>
</dbReference>
<feature type="transmembrane region" description="Helical" evidence="1">
    <location>
        <begin position="374"/>
        <end position="394"/>
    </location>
</feature>
<dbReference type="AlphaFoldDB" id="A0AB39URP2"/>
<dbReference type="Gene3D" id="3.20.20.450">
    <property type="entry name" value="EAL domain"/>
    <property type="match status" value="1"/>
</dbReference>
<evidence type="ECO:0000256" key="1">
    <source>
        <dbReference type="SAM" id="Phobius"/>
    </source>
</evidence>
<dbReference type="CDD" id="cd01948">
    <property type="entry name" value="EAL"/>
    <property type="match status" value="1"/>
</dbReference>
<evidence type="ECO:0000256" key="2">
    <source>
        <dbReference type="SAM" id="SignalP"/>
    </source>
</evidence>
<accession>A0AB39URP2</accession>
<dbReference type="SMART" id="SM00267">
    <property type="entry name" value="GGDEF"/>
    <property type="match status" value="1"/>
</dbReference>
<keyword evidence="1" id="KW-0812">Transmembrane</keyword>
<keyword evidence="1" id="KW-1133">Transmembrane helix</keyword>
<feature type="domain" description="GGDEF" evidence="4">
    <location>
        <begin position="455"/>
        <end position="597"/>
    </location>
</feature>
<dbReference type="InterPro" id="IPR029787">
    <property type="entry name" value="Nucleotide_cyclase"/>
</dbReference>
<dbReference type="RefSeq" id="WP_369599968.1">
    <property type="nucleotide sequence ID" value="NZ_CP154858.1"/>
</dbReference>
<name>A0AB39URP2_9GAMM</name>
<evidence type="ECO:0000313" key="5">
    <source>
        <dbReference type="EMBL" id="XDT70927.1"/>
    </source>
</evidence>
<feature type="transmembrane region" description="Helical" evidence="1">
    <location>
        <begin position="254"/>
        <end position="274"/>
    </location>
</feature>
<dbReference type="Pfam" id="PF07695">
    <property type="entry name" value="7TMR-DISM_7TM"/>
    <property type="match status" value="1"/>
</dbReference>
<evidence type="ECO:0000259" key="3">
    <source>
        <dbReference type="PROSITE" id="PS50883"/>
    </source>
</evidence>